<evidence type="ECO:0000313" key="2">
    <source>
        <dbReference type="EMBL" id="TID22749.1"/>
    </source>
</evidence>
<gene>
    <name evidence="2" type="ORF">E6O75_ATG01923</name>
</gene>
<proteinExistence type="predicted"/>
<keyword evidence="3" id="KW-1185">Reference proteome</keyword>
<sequence length="154" mass="17648">MHLISTYHLTTLLAVLPAFCAAGNPRNGCVHYRVTYIKPYDLKARSWPKGIAKDFQQDFDVNADKFVAWTKLRGVADACPGVCYALKQVWYSPTQWTWQMTCEAARMNRWPLVKIPDSVNGITRQPAEYNCDVNCSPNHNPNLHQTCDRHFENC</sequence>
<feature type="chain" id="PRO_5021427911" evidence="1">
    <location>
        <begin position="23"/>
        <end position="154"/>
    </location>
</feature>
<dbReference type="AlphaFoldDB" id="A0A4Z1P7G6"/>
<evidence type="ECO:0000313" key="3">
    <source>
        <dbReference type="Proteomes" id="UP000298493"/>
    </source>
</evidence>
<comment type="caution">
    <text evidence="2">The sequence shown here is derived from an EMBL/GenBank/DDBJ whole genome shotgun (WGS) entry which is preliminary data.</text>
</comment>
<dbReference type="EMBL" id="SNSC02000007">
    <property type="protein sequence ID" value="TID22749.1"/>
    <property type="molecule type" value="Genomic_DNA"/>
</dbReference>
<organism evidence="2 3">
    <name type="scientific">Venturia nashicola</name>
    <dbReference type="NCBI Taxonomy" id="86259"/>
    <lineage>
        <taxon>Eukaryota</taxon>
        <taxon>Fungi</taxon>
        <taxon>Dikarya</taxon>
        <taxon>Ascomycota</taxon>
        <taxon>Pezizomycotina</taxon>
        <taxon>Dothideomycetes</taxon>
        <taxon>Pleosporomycetidae</taxon>
        <taxon>Venturiales</taxon>
        <taxon>Venturiaceae</taxon>
        <taxon>Venturia</taxon>
    </lineage>
</organism>
<reference evidence="2 3" key="1">
    <citation type="submission" date="2019-04" db="EMBL/GenBank/DDBJ databases">
        <title>High contiguity whole genome sequence and gene annotation resource for two Venturia nashicola isolates.</title>
        <authorList>
            <person name="Prokchorchik M."/>
            <person name="Won K."/>
            <person name="Lee Y."/>
            <person name="Choi E.D."/>
            <person name="Segonzac C."/>
            <person name="Sohn K.H."/>
        </authorList>
    </citation>
    <scope>NUCLEOTIDE SEQUENCE [LARGE SCALE GENOMIC DNA]</scope>
    <source>
        <strain evidence="2 3">PRI2</strain>
    </source>
</reference>
<keyword evidence="1" id="KW-0732">Signal</keyword>
<feature type="signal peptide" evidence="1">
    <location>
        <begin position="1"/>
        <end position="22"/>
    </location>
</feature>
<evidence type="ECO:0000256" key="1">
    <source>
        <dbReference type="SAM" id="SignalP"/>
    </source>
</evidence>
<accession>A0A4Z1P7G6</accession>
<protein>
    <submittedName>
        <fullName evidence="2">Protein transport protein</fullName>
    </submittedName>
</protein>
<dbReference type="Proteomes" id="UP000298493">
    <property type="component" value="Unassembled WGS sequence"/>
</dbReference>
<name>A0A4Z1P7G6_9PEZI</name>